<dbReference type="InterPro" id="IPR009014">
    <property type="entry name" value="Transketo_C/PFOR_II"/>
</dbReference>
<dbReference type="SUPFAM" id="SSF52922">
    <property type="entry name" value="TK C-terminal domain-like"/>
    <property type="match status" value="1"/>
</dbReference>
<sequence>MKALPNLIAPWMPGRYVALGTDGYGLGEARHTRPRTYLDGGALYGLAQDGQIKYERVEEAIARLGIDANKVEPARQ</sequence>
<dbReference type="HOGENOM" id="CLU_2647754_0_0_7"/>
<gene>
    <name evidence="1" type="ORF">ETSY1_31890</name>
</gene>
<evidence type="ECO:0000313" key="1">
    <source>
        <dbReference type="EMBL" id="ETW95138.1"/>
    </source>
</evidence>
<name>W4LAL6_ENTF1</name>
<comment type="caution">
    <text evidence="1">The sequence shown here is derived from an EMBL/GenBank/DDBJ whole genome shotgun (WGS) entry which is preliminary data.</text>
</comment>
<organism evidence="1 2">
    <name type="scientific">Entotheonella factor</name>
    <dbReference type="NCBI Taxonomy" id="1429438"/>
    <lineage>
        <taxon>Bacteria</taxon>
        <taxon>Pseudomonadati</taxon>
        <taxon>Nitrospinota/Tectimicrobiota group</taxon>
        <taxon>Candidatus Tectimicrobiota</taxon>
        <taxon>Candidatus Entotheonellia</taxon>
        <taxon>Candidatus Entotheonellales</taxon>
        <taxon>Candidatus Entotheonellaceae</taxon>
        <taxon>Candidatus Entotheonella</taxon>
    </lineage>
</organism>
<protein>
    <submittedName>
        <fullName evidence="1">Uncharacterized protein</fullName>
    </submittedName>
</protein>
<keyword evidence="2" id="KW-1185">Reference proteome</keyword>
<dbReference type="AlphaFoldDB" id="W4LAL6"/>
<evidence type="ECO:0000313" key="2">
    <source>
        <dbReference type="Proteomes" id="UP000019141"/>
    </source>
</evidence>
<accession>W4LAL6</accession>
<proteinExistence type="predicted"/>
<dbReference type="Gene3D" id="3.40.50.920">
    <property type="match status" value="1"/>
</dbReference>
<reference evidence="1 2" key="1">
    <citation type="journal article" date="2014" name="Nature">
        <title>An environmental bacterial taxon with a large and distinct metabolic repertoire.</title>
        <authorList>
            <person name="Wilson M.C."/>
            <person name="Mori T."/>
            <person name="Ruckert C."/>
            <person name="Uria A.R."/>
            <person name="Helf M.J."/>
            <person name="Takada K."/>
            <person name="Gernert C."/>
            <person name="Steffens U.A."/>
            <person name="Heycke N."/>
            <person name="Schmitt S."/>
            <person name="Rinke C."/>
            <person name="Helfrich E.J."/>
            <person name="Brachmann A.O."/>
            <person name="Gurgui C."/>
            <person name="Wakimoto T."/>
            <person name="Kracht M."/>
            <person name="Crusemann M."/>
            <person name="Hentschel U."/>
            <person name="Abe I."/>
            <person name="Matsunaga S."/>
            <person name="Kalinowski J."/>
            <person name="Takeyama H."/>
            <person name="Piel J."/>
        </authorList>
    </citation>
    <scope>NUCLEOTIDE SEQUENCE [LARGE SCALE GENOMIC DNA]</scope>
    <source>
        <strain evidence="2">TSY1</strain>
    </source>
</reference>
<dbReference type="Proteomes" id="UP000019141">
    <property type="component" value="Unassembled WGS sequence"/>
</dbReference>
<dbReference type="EMBL" id="AZHW01000953">
    <property type="protein sequence ID" value="ETW95138.1"/>
    <property type="molecule type" value="Genomic_DNA"/>
</dbReference>